<protein>
    <submittedName>
        <fullName evidence="4">Response regulator receiver domain-containing protein</fullName>
    </submittedName>
</protein>
<evidence type="ECO:0000313" key="5">
    <source>
        <dbReference type="Proteomes" id="UP000192936"/>
    </source>
</evidence>
<dbReference type="SUPFAM" id="SSF52172">
    <property type="entry name" value="CheY-like"/>
    <property type="match status" value="1"/>
</dbReference>
<dbReference type="InterPro" id="IPR001789">
    <property type="entry name" value="Sig_transdc_resp-reg_receiver"/>
</dbReference>
<reference evidence="4 5" key="1">
    <citation type="submission" date="2017-04" db="EMBL/GenBank/DDBJ databases">
        <authorList>
            <person name="Afonso C.L."/>
            <person name="Miller P.J."/>
            <person name="Scott M.A."/>
            <person name="Spackman E."/>
            <person name="Goraichik I."/>
            <person name="Dimitrov K.M."/>
            <person name="Suarez D.L."/>
            <person name="Swayne D.E."/>
        </authorList>
    </citation>
    <scope>NUCLEOTIDE SEQUENCE [LARGE SCALE GENOMIC DNA]</scope>
    <source>
        <strain evidence="4 5">A2P</strain>
    </source>
</reference>
<dbReference type="CDD" id="cd00156">
    <property type="entry name" value="REC"/>
    <property type="match status" value="1"/>
</dbReference>
<evidence type="ECO:0000256" key="1">
    <source>
        <dbReference type="ARBA" id="ARBA00022553"/>
    </source>
</evidence>
<dbReference type="PROSITE" id="PS50110">
    <property type="entry name" value="RESPONSE_REGULATORY"/>
    <property type="match status" value="1"/>
</dbReference>
<keyword evidence="1 2" id="KW-0597">Phosphoprotein</keyword>
<dbReference type="Pfam" id="PF00072">
    <property type="entry name" value="Response_reg"/>
    <property type="match status" value="1"/>
</dbReference>
<dbReference type="EMBL" id="FXAK01000007">
    <property type="protein sequence ID" value="SMF81943.1"/>
    <property type="molecule type" value="Genomic_DNA"/>
</dbReference>
<name>A0A1X7H983_9PROT</name>
<organism evidence="4 5">
    <name type="scientific">Azospirillum oryzae</name>
    <dbReference type="NCBI Taxonomy" id="286727"/>
    <lineage>
        <taxon>Bacteria</taxon>
        <taxon>Pseudomonadati</taxon>
        <taxon>Pseudomonadota</taxon>
        <taxon>Alphaproteobacteria</taxon>
        <taxon>Rhodospirillales</taxon>
        <taxon>Azospirillaceae</taxon>
        <taxon>Azospirillum</taxon>
    </lineage>
</organism>
<dbReference type="SMART" id="SM00448">
    <property type="entry name" value="REC"/>
    <property type="match status" value="1"/>
</dbReference>
<evidence type="ECO:0000256" key="2">
    <source>
        <dbReference type="PROSITE-ProRule" id="PRU00169"/>
    </source>
</evidence>
<evidence type="ECO:0000313" key="4">
    <source>
        <dbReference type="EMBL" id="SMF81943.1"/>
    </source>
</evidence>
<dbReference type="InterPro" id="IPR011006">
    <property type="entry name" value="CheY-like_superfamily"/>
</dbReference>
<feature type="modified residue" description="4-aspartylphosphate" evidence="2">
    <location>
        <position position="60"/>
    </location>
</feature>
<dbReference type="AlphaFoldDB" id="A0A1X7H983"/>
<dbReference type="RefSeq" id="WP_085090045.1">
    <property type="nucleotide sequence ID" value="NZ_FXAK01000007.1"/>
</dbReference>
<dbReference type="STRING" id="286727.SAMN02982917_5261"/>
<dbReference type="PANTHER" id="PTHR44591:SF25">
    <property type="entry name" value="CHEMOTAXIS TWO-COMPONENT RESPONSE REGULATOR"/>
    <property type="match status" value="1"/>
</dbReference>
<feature type="domain" description="Response regulatory" evidence="3">
    <location>
        <begin position="4"/>
        <end position="125"/>
    </location>
</feature>
<dbReference type="GO" id="GO:0000160">
    <property type="term" value="P:phosphorelay signal transduction system"/>
    <property type="evidence" value="ECO:0007669"/>
    <property type="project" value="InterPro"/>
</dbReference>
<gene>
    <name evidence="4" type="ORF">SAMN02982917_5261</name>
</gene>
<dbReference type="Proteomes" id="UP000192936">
    <property type="component" value="Unassembled WGS sequence"/>
</dbReference>
<proteinExistence type="predicted"/>
<dbReference type="OrthoDB" id="9800897at2"/>
<dbReference type="Gene3D" id="3.40.50.2300">
    <property type="match status" value="1"/>
</dbReference>
<dbReference type="PANTHER" id="PTHR44591">
    <property type="entry name" value="STRESS RESPONSE REGULATOR PROTEIN 1"/>
    <property type="match status" value="1"/>
</dbReference>
<accession>A0A1X7H983</accession>
<evidence type="ECO:0000259" key="3">
    <source>
        <dbReference type="PROSITE" id="PS50110"/>
    </source>
</evidence>
<sequence>MTLGILVVDDEPDIEDLFRQRFRAELRRGELVFHFAASAEEALQNLNSGLQPEAVLVLSDINMPGMSGLELLERLRVDSPDVPVIMVTAYGDNENRRRALDIGATDLVTKPVDFVALKKLVHSVIEQKSAA</sequence>
<dbReference type="InterPro" id="IPR050595">
    <property type="entry name" value="Bact_response_regulator"/>
</dbReference>